<dbReference type="InterPro" id="IPR058922">
    <property type="entry name" value="WHD_DRP"/>
</dbReference>
<dbReference type="Proteomes" id="UP000306102">
    <property type="component" value="Unassembled WGS sequence"/>
</dbReference>
<feature type="region of interest" description="Disordered" evidence="5">
    <location>
        <begin position="1"/>
        <end position="57"/>
    </location>
</feature>
<feature type="compositionally biased region" description="Low complexity" evidence="5">
    <location>
        <begin position="7"/>
        <end position="16"/>
    </location>
</feature>
<evidence type="ECO:0000256" key="3">
    <source>
        <dbReference type="ARBA" id="ARBA00022821"/>
    </source>
</evidence>
<evidence type="ECO:0000256" key="4">
    <source>
        <dbReference type="SAM" id="Coils"/>
    </source>
</evidence>
<feature type="domain" description="Disease resistance R13L4/SHOC-2-like LRR" evidence="7">
    <location>
        <begin position="375"/>
        <end position="585"/>
    </location>
</feature>
<protein>
    <recommendedName>
        <fullName evidence="10">NB-ARC domain-containing protein</fullName>
    </recommendedName>
</protein>
<feature type="coiled-coil region" evidence="4">
    <location>
        <begin position="117"/>
        <end position="144"/>
    </location>
</feature>
<feature type="domain" description="Disease resistance protein winged helix" evidence="6">
    <location>
        <begin position="237"/>
        <end position="298"/>
    </location>
</feature>
<sequence>MSTKITSSLSDIPSSSTCNDQTFSSDNPTEIAMSHNVDNKEIGKPPSPAGVDHPEAKKQSSILNFLRSFKFCHKSSKPTSIDNKPITKSEPTSNYGDNNISKSEALSKLIAANLNSLDEASKRIIKYQDQIKAVSDRFKMLKEQGGSEKDFVELNKSVMKLKQQISSKHEVEPKESNALRSLWKDDALFYRDNANDPPENPEFEKLLEKPGFMFWLNWERYQQLNTASKLCLRVFSVFPENAEIKKRVMMNWWIGEGLVETEQFANELFNDFIGKEFIKPVWEKRSLEVKICKMDPLVRYRLIKFDKMLHSRGFNLQGAPFGLNRLTQIRYAMGMDTLFNVNESFLEFEPEYFSSMKELHVLYLGRWQTSPTHHIEVADIKSKKKNANVLDGLENLTSLRFLSLQGISRIIELPESISKLTNLTILDIRACHNLEVIPDGIGLLKNLTHLDMSECYLLDQMPKGLASLSKLQVLKGFLVSEDKNSCTLDDLHGFWELRKLSIYVTVDGFPTNKDLRALNQFKVLTKLTIAWGRGSRSFTSKPAEVAIPVLPLGLIKLDLQCFPWTITPSWLRAYNLKNLKKLYIRGGKFSDLGQFQKLDDKEAENESWEVEVLRLKYLDHLEMDWFALQKLFPKLNYLEKVKCPKLTRFKCDEEGVWMSSD</sequence>
<dbReference type="SUPFAM" id="SSF52047">
    <property type="entry name" value="RNI-like"/>
    <property type="match status" value="1"/>
</dbReference>
<keyword evidence="1" id="KW-0677">Repeat</keyword>
<dbReference type="InterPro" id="IPR055414">
    <property type="entry name" value="LRR_R13L4/SHOC2-like"/>
</dbReference>
<evidence type="ECO:0000256" key="1">
    <source>
        <dbReference type="ARBA" id="ARBA00022737"/>
    </source>
</evidence>
<evidence type="ECO:0000313" key="8">
    <source>
        <dbReference type="EMBL" id="THG17363.1"/>
    </source>
</evidence>
<keyword evidence="9" id="KW-1185">Reference proteome</keyword>
<feature type="region of interest" description="Disordered" evidence="5">
    <location>
        <begin position="76"/>
        <end position="99"/>
    </location>
</feature>
<dbReference type="EMBL" id="SDRB02003587">
    <property type="protein sequence ID" value="THG17363.1"/>
    <property type="molecule type" value="Genomic_DNA"/>
</dbReference>
<dbReference type="Pfam" id="PF23559">
    <property type="entry name" value="WHD_DRP"/>
    <property type="match status" value="1"/>
</dbReference>
<dbReference type="GO" id="GO:0006952">
    <property type="term" value="P:defense response"/>
    <property type="evidence" value="ECO:0007669"/>
    <property type="project" value="UniProtKB-KW"/>
</dbReference>
<dbReference type="Gene3D" id="1.10.10.10">
    <property type="entry name" value="Winged helix-like DNA-binding domain superfamily/Winged helix DNA-binding domain"/>
    <property type="match status" value="1"/>
</dbReference>
<feature type="compositionally biased region" description="Polar residues" evidence="5">
    <location>
        <begin position="17"/>
        <end position="28"/>
    </location>
</feature>
<dbReference type="PANTHER" id="PTHR47186:SF54">
    <property type="entry name" value="DISEASE RESISTANCE RPP13-LIKE PROTEIN 4"/>
    <property type="match status" value="1"/>
</dbReference>
<dbReference type="InterPro" id="IPR036388">
    <property type="entry name" value="WH-like_DNA-bd_sf"/>
</dbReference>
<evidence type="ECO:0000259" key="6">
    <source>
        <dbReference type="Pfam" id="PF23559"/>
    </source>
</evidence>
<evidence type="ECO:0000313" key="9">
    <source>
        <dbReference type="Proteomes" id="UP000306102"/>
    </source>
</evidence>
<dbReference type="InterPro" id="IPR032675">
    <property type="entry name" value="LRR_dom_sf"/>
</dbReference>
<evidence type="ECO:0000256" key="2">
    <source>
        <dbReference type="ARBA" id="ARBA00022741"/>
    </source>
</evidence>
<dbReference type="STRING" id="542762.A0A4S4EL75"/>
<comment type="caution">
    <text evidence="8">The sequence shown here is derived from an EMBL/GenBank/DDBJ whole genome shotgun (WGS) entry which is preliminary data.</text>
</comment>
<dbReference type="PANTHER" id="PTHR47186">
    <property type="entry name" value="LEUCINE-RICH REPEAT-CONTAINING PROTEIN 57"/>
    <property type="match status" value="1"/>
</dbReference>
<gene>
    <name evidence="8" type="ORF">TEA_018342</name>
</gene>
<keyword evidence="4" id="KW-0175">Coiled coil</keyword>
<dbReference type="Pfam" id="PF23598">
    <property type="entry name" value="LRR_14"/>
    <property type="match status" value="1"/>
</dbReference>
<organism evidence="8 9">
    <name type="scientific">Camellia sinensis var. sinensis</name>
    <name type="common">China tea</name>
    <dbReference type="NCBI Taxonomy" id="542762"/>
    <lineage>
        <taxon>Eukaryota</taxon>
        <taxon>Viridiplantae</taxon>
        <taxon>Streptophyta</taxon>
        <taxon>Embryophyta</taxon>
        <taxon>Tracheophyta</taxon>
        <taxon>Spermatophyta</taxon>
        <taxon>Magnoliopsida</taxon>
        <taxon>eudicotyledons</taxon>
        <taxon>Gunneridae</taxon>
        <taxon>Pentapetalae</taxon>
        <taxon>asterids</taxon>
        <taxon>Ericales</taxon>
        <taxon>Theaceae</taxon>
        <taxon>Camellia</taxon>
    </lineage>
</organism>
<evidence type="ECO:0008006" key="10">
    <source>
        <dbReference type="Google" id="ProtNLM"/>
    </source>
</evidence>
<name>A0A4S4EL75_CAMSN</name>
<feature type="compositionally biased region" description="Polar residues" evidence="5">
    <location>
        <begin position="89"/>
        <end position="99"/>
    </location>
</feature>
<dbReference type="AlphaFoldDB" id="A0A4S4EL75"/>
<evidence type="ECO:0000259" key="7">
    <source>
        <dbReference type="Pfam" id="PF23598"/>
    </source>
</evidence>
<keyword evidence="2" id="KW-0547">Nucleotide-binding</keyword>
<reference evidence="8 9" key="1">
    <citation type="journal article" date="2018" name="Proc. Natl. Acad. Sci. U.S.A.">
        <title>Draft genome sequence of Camellia sinensis var. sinensis provides insights into the evolution of the tea genome and tea quality.</title>
        <authorList>
            <person name="Wei C."/>
            <person name="Yang H."/>
            <person name="Wang S."/>
            <person name="Zhao J."/>
            <person name="Liu C."/>
            <person name="Gao L."/>
            <person name="Xia E."/>
            <person name="Lu Y."/>
            <person name="Tai Y."/>
            <person name="She G."/>
            <person name="Sun J."/>
            <person name="Cao H."/>
            <person name="Tong W."/>
            <person name="Gao Q."/>
            <person name="Li Y."/>
            <person name="Deng W."/>
            <person name="Jiang X."/>
            <person name="Wang W."/>
            <person name="Chen Q."/>
            <person name="Zhang S."/>
            <person name="Li H."/>
            <person name="Wu J."/>
            <person name="Wang P."/>
            <person name="Li P."/>
            <person name="Shi C."/>
            <person name="Zheng F."/>
            <person name="Jian J."/>
            <person name="Huang B."/>
            <person name="Shan D."/>
            <person name="Shi M."/>
            <person name="Fang C."/>
            <person name="Yue Y."/>
            <person name="Li F."/>
            <person name="Li D."/>
            <person name="Wei S."/>
            <person name="Han B."/>
            <person name="Jiang C."/>
            <person name="Yin Y."/>
            <person name="Xia T."/>
            <person name="Zhang Z."/>
            <person name="Bennetzen J.L."/>
            <person name="Zhao S."/>
            <person name="Wan X."/>
        </authorList>
    </citation>
    <scope>NUCLEOTIDE SEQUENCE [LARGE SCALE GENOMIC DNA]</scope>
    <source>
        <strain evidence="9">cv. Shuchazao</strain>
        <tissue evidence="8">Leaf</tissue>
    </source>
</reference>
<keyword evidence="3" id="KW-0611">Plant defense</keyword>
<accession>A0A4S4EL75</accession>
<dbReference type="Gene3D" id="3.80.10.10">
    <property type="entry name" value="Ribonuclease Inhibitor"/>
    <property type="match status" value="1"/>
</dbReference>
<proteinExistence type="predicted"/>
<evidence type="ECO:0000256" key="5">
    <source>
        <dbReference type="SAM" id="MobiDB-lite"/>
    </source>
</evidence>